<dbReference type="AlphaFoldDB" id="A0A831RXL5"/>
<dbReference type="InterPro" id="IPR007963">
    <property type="entry name" value="Peptidase_M61_catalytic"/>
</dbReference>
<dbReference type="Pfam" id="PF05299">
    <property type="entry name" value="Peptidase_M61"/>
    <property type="match status" value="1"/>
</dbReference>
<evidence type="ECO:0000313" key="3">
    <source>
        <dbReference type="EMBL" id="HEC06929.1"/>
    </source>
</evidence>
<dbReference type="Pfam" id="PF17899">
    <property type="entry name" value="Peptidase_M61_N"/>
    <property type="match status" value="1"/>
</dbReference>
<dbReference type="InterPro" id="IPR036034">
    <property type="entry name" value="PDZ_sf"/>
</dbReference>
<evidence type="ECO:0000259" key="2">
    <source>
        <dbReference type="Pfam" id="PF17899"/>
    </source>
</evidence>
<evidence type="ECO:0000259" key="1">
    <source>
        <dbReference type="Pfam" id="PF05299"/>
    </source>
</evidence>
<dbReference type="Gene3D" id="1.10.390.10">
    <property type="entry name" value="Neutral Protease Domain 2"/>
    <property type="match status" value="1"/>
</dbReference>
<organism evidence="3">
    <name type="scientific">Thiolapillus brandeum</name>
    <dbReference type="NCBI Taxonomy" id="1076588"/>
    <lineage>
        <taxon>Bacteria</taxon>
        <taxon>Pseudomonadati</taxon>
        <taxon>Pseudomonadota</taxon>
        <taxon>Gammaproteobacteria</taxon>
        <taxon>Chromatiales</taxon>
        <taxon>Sedimenticolaceae</taxon>
        <taxon>Thiolapillus</taxon>
    </lineage>
</organism>
<dbReference type="InterPro" id="IPR024191">
    <property type="entry name" value="Peptidase_M61"/>
</dbReference>
<proteinExistence type="predicted"/>
<protein>
    <submittedName>
        <fullName evidence="3">M61 family peptidase</fullName>
    </submittedName>
</protein>
<feature type="domain" description="Peptidase M61 N-terminal" evidence="2">
    <location>
        <begin position="7"/>
        <end position="178"/>
    </location>
</feature>
<dbReference type="SUPFAM" id="SSF55486">
    <property type="entry name" value="Metalloproteases ('zincins'), catalytic domain"/>
    <property type="match status" value="1"/>
</dbReference>
<dbReference type="EMBL" id="DRLF01000304">
    <property type="protein sequence ID" value="HEC06929.1"/>
    <property type="molecule type" value="Genomic_DNA"/>
</dbReference>
<dbReference type="SUPFAM" id="SSF50156">
    <property type="entry name" value="PDZ domain-like"/>
    <property type="match status" value="1"/>
</dbReference>
<dbReference type="InterPro" id="IPR040756">
    <property type="entry name" value="Peptidase_M61_N"/>
</dbReference>
<dbReference type="Gene3D" id="2.60.40.3650">
    <property type="match status" value="1"/>
</dbReference>
<dbReference type="Proteomes" id="UP000886339">
    <property type="component" value="Unassembled WGS sequence"/>
</dbReference>
<comment type="caution">
    <text evidence="3">The sequence shown here is derived from an EMBL/GenBank/DDBJ whole genome shotgun (WGS) entry which is preliminary data.</text>
</comment>
<name>A0A831RXL5_9GAMM</name>
<accession>A0A831RXL5</accession>
<dbReference type="InterPro" id="IPR027268">
    <property type="entry name" value="Peptidase_M4/M1_CTD_sf"/>
</dbReference>
<gene>
    <name evidence="3" type="ORF">ENJ12_08765</name>
</gene>
<sequence>MQYPAIYTLRPASPKAHIFRIALIVGEPDAKGQRLSLPAWIPGSYMIRDFARNIVSIRASCEGEPVALSKLDKQTWQAAPVSGALAVEYDVYAWDLSVRGAHLDSTHGFFNGTSVFLQVVGQEDRPLLVNLERPGGDNSFSWKLATSLPAKSVDPQGFGSYVADSYAHLIDCPVEMGNFQELGFDVGNKPHRMVLSGHCYFDPERISRDLQKICAYHASLFGELPLNSYLFLTMVVGDGYGGLEHRDSTALLCERDDLPGKGMKQPTRGYIKFMGLCSHEYFHLWNVKRIRPQVFREADLSSEVHTELLWAFEGITSYYDDLALVRTGCIQPDDYLGLIAQTVTRVMRSSGRLRQSVAESSFDAWTRFYKQDENAPNAIISYYSKGALVAFGLDMLLRDRTGDRLSLDDFMRRLWEEYGRRDRGVSEQDLEQLASRVADADLSAFFEHTVHGTEELPLEDWFATLGVGYRLRPARNQEDWGGVAEGDDQAEAKPAIGARYTQKGDFVELLQVFDGGAAQSAGLSAGDRLIALDGLQVTAKNLNGLLGQFEAGAEVQVHAFRRDELMVFSLPVTMAPRDTCELWLLPETECTPGQLARRRDWLSQQ</sequence>
<dbReference type="PIRSF" id="PIRSF016493">
    <property type="entry name" value="Glycyl_aminpptds"/>
    <property type="match status" value="1"/>
</dbReference>
<dbReference type="Gene3D" id="2.30.42.10">
    <property type="match status" value="1"/>
</dbReference>
<reference evidence="3" key="1">
    <citation type="journal article" date="2020" name="mSystems">
        <title>Genome- and Community-Level Interaction Insights into Carbon Utilization and Element Cycling Functions of Hydrothermarchaeota in Hydrothermal Sediment.</title>
        <authorList>
            <person name="Zhou Z."/>
            <person name="Liu Y."/>
            <person name="Xu W."/>
            <person name="Pan J."/>
            <person name="Luo Z.H."/>
            <person name="Li M."/>
        </authorList>
    </citation>
    <scope>NUCLEOTIDE SEQUENCE [LARGE SCALE GENOMIC DNA]</scope>
    <source>
        <strain evidence="3">HyVt-458</strain>
    </source>
</reference>
<feature type="domain" description="Peptidase M61 catalytic" evidence="1">
    <location>
        <begin position="273"/>
        <end position="389"/>
    </location>
</feature>